<proteinExistence type="predicted"/>
<protein>
    <submittedName>
        <fullName evidence="1">Uncharacterized protein</fullName>
    </submittedName>
</protein>
<name>A0A5M3TFU0_LIMPL</name>
<comment type="caution">
    <text evidence="1">The sequence shown here is derived from an EMBL/GenBank/DDBJ whole genome shotgun (WGS) entry which is preliminary data.</text>
</comment>
<organism evidence="1 2">
    <name type="scientific">Limnospira platensis NIES-46</name>
    <dbReference type="NCBI Taxonomy" id="1236695"/>
    <lineage>
        <taxon>Bacteria</taxon>
        <taxon>Bacillati</taxon>
        <taxon>Cyanobacteriota</taxon>
        <taxon>Cyanophyceae</taxon>
        <taxon>Oscillatoriophycideae</taxon>
        <taxon>Oscillatoriales</taxon>
        <taxon>Sirenicapillariaceae</taxon>
        <taxon>Limnospira</taxon>
    </lineage>
</organism>
<dbReference type="Proteomes" id="UP000326169">
    <property type="component" value="Unassembled WGS sequence"/>
</dbReference>
<keyword evidence="2" id="KW-1185">Reference proteome</keyword>
<dbReference type="GeneID" id="301685624"/>
<dbReference type="RefSeq" id="WP_006616231.1">
    <property type="nucleotide sequence ID" value="NZ_BIMW01000287.1"/>
</dbReference>
<dbReference type="EMBL" id="BIMW01000287">
    <property type="protein sequence ID" value="GCE96856.1"/>
    <property type="molecule type" value="Genomic_DNA"/>
</dbReference>
<reference evidence="1 2" key="1">
    <citation type="journal article" date="2019" name="J Genomics">
        <title>The Draft Genome of a Hydrogen-producing Cyanobacterium, Arthrospira platensis NIES-46.</title>
        <authorList>
            <person name="Suzuki S."/>
            <person name="Yamaguchi H."/>
            <person name="Kawachi M."/>
        </authorList>
    </citation>
    <scope>NUCLEOTIDE SEQUENCE [LARGE SCALE GENOMIC DNA]</scope>
    <source>
        <strain evidence="1 2">NIES-46</strain>
    </source>
</reference>
<accession>A0A5M3TFU0</accession>
<gene>
    <name evidence="1" type="ORF">NIES46_49310</name>
</gene>
<evidence type="ECO:0000313" key="1">
    <source>
        <dbReference type="EMBL" id="GCE96856.1"/>
    </source>
</evidence>
<evidence type="ECO:0000313" key="2">
    <source>
        <dbReference type="Proteomes" id="UP000326169"/>
    </source>
</evidence>
<sequence>MNQSGRGTGCAVATDDLGWLFPRAIPISPPVVSIDKNDGFARIVVLYGRDSTLNYGEPLSYCRARHLEINRTVAVKVKL</sequence>